<dbReference type="RefSeq" id="WP_013766296.1">
    <property type="nucleotide sequence ID" value="NC_015510.1"/>
</dbReference>
<reference evidence="1 2" key="1">
    <citation type="journal article" date="2011" name="Stand. Genomic Sci.">
        <title>Complete genome sequence of Haliscomenobacter hydrossis type strain (O).</title>
        <authorList>
            <consortium name="US DOE Joint Genome Institute (JGI-PGF)"/>
            <person name="Daligault H."/>
            <person name="Lapidus A."/>
            <person name="Zeytun A."/>
            <person name="Nolan M."/>
            <person name="Lucas S."/>
            <person name="Del Rio T.G."/>
            <person name="Tice H."/>
            <person name="Cheng J.F."/>
            <person name="Tapia R."/>
            <person name="Han C."/>
            <person name="Goodwin L."/>
            <person name="Pitluck S."/>
            <person name="Liolios K."/>
            <person name="Pagani I."/>
            <person name="Ivanova N."/>
            <person name="Huntemann M."/>
            <person name="Mavromatis K."/>
            <person name="Mikhailova N."/>
            <person name="Pati A."/>
            <person name="Chen A."/>
            <person name="Palaniappan K."/>
            <person name="Land M."/>
            <person name="Hauser L."/>
            <person name="Brambilla E.M."/>
            <person name="Rohde M."/>
            <person name="Verbarg S."/>
            <person name="Goker M."/>
            <person name="Bristow J."/>
            <person name="Eisen J.A."/>
            <person name="Markowitz V."/>
            <person name="Hugenholtz P."/>
            <person name="Kyrpides N.C."/>
            <person name="Klenk H.P."/>
            <person name="Woyke T."/>
        </authorList>
    </citation>
    <scope>NUCLEOTIDE SEQUENCE [LARGE SCALE GENOMIC DNA]</scope>
    <source>
        <strain evidence="2">ATCC 27775 / DSM 1100 / LMG 10767 / O</strain>
    </source>
</reference>
<evidence type="ECO:0000313" key="2">
    <source>
        <dbReference type="Proteomes" id="UP000008461"/>
    </source>
</evidence>
<evidence type="ECO:0000313" key="1">
    <source>
        <dbReference type="EMBL" id="AEE51757.1"/>
    </source>
</evidence>
<accession>F4L3C3</accession>
<dbReference type="STRING" id="760192.Halhy_3907"/>
<dbReference type="HOGENOM" id="CLU_613601_0_0_10"/>
<dbReference type="Proteomes" id="UP000008461">
    <property type="component" value="Chromosome"/>
</dbReference>
<organism evidence="1 2">
    <name type="scientific">Haliscomenobacter hydrossis (strain ATCC 27775 / DSM 1100 / LMG 10767 / O)</name>
    <dbReference type="NCBI Taxonomy" id="760192"/>
    <lineage>
        <taxon>Bacteria</taxon>
        <taxon>Pseudomonadati</taxon>
        <taxon>Bacteroidota</taxon>
        <taxon>Saprospiria</taxon>
        <taxon>Saprospirales</taxon>
        <taxon>Haliscomenobacteraceae</taxon>
        <taxon>Haliscomenobacter</taxon>
    </lineage>
</organism>
<gene>
    <name evidence="1" type="ordered locus">Halhy_3907</name>
</gene>
<reference key="2">
    <citation type="submission" date="2011-04" db="EMBL/GenBank/DDBJ databases">
        <title>Complete sequence of chromosome of Haliscomenobacter hydrossis DSM 1100.</title>
        <authorList>
            <consortium name="US DOE Joint Genome Institute (JGI-PGF)"/>
            <person name="Lucas S."/>
            <person name="Han J."/>
            <person name="Lapidus A."/>
            <person name="Bruce D."/>
            <person name="Goodwin L."/>
            <person name="Pitluck S."/>
            <person name="Peters L."/>
            <person name="Kyrpides N."/>
            <person name="Mavromatis K."/>
            <person name="Ivanova N."/>
            <person name="Ovchinnikova G."/>
            <person name="Pagani I."/>
            <person name="Daligault H."/>
            <person name="Detter J.C."/>
            <person name="Han C."/>
            <person name="Land M."/>
            <person name="Hauser L."/>
            <person name="Markowitz V."/>
            <person name="Cheng J.-F."/>
            <person name="Hugenholtz P."/>
            <person name="Woyke T."/>
            <person name="Wu D."/>
            <person name="Verbarg S."/>
            <person name="Frueling A."/>
            <person name="Brambilla E."/>
            <person name="Klenk H.-P."/>
            <person name="Eisen J.A."/>
        </authorList>
    </citation>
    <scope>NUCLEOTIDE SEQUENCE</scope>
    <source>
        <strain>DSM 1100</strain>
    </source>
</reference>
<sequence length="446" mass="52411">MKNLQAWNLVLEKFKEESKELFDLSVKPLEYGPNELSDWYVNSFDEIIQGTLDFRNDFPYETTTLLCELIRSDYALNFIAGTKTILKSSPRDWNIHEKVRFVRDSYESIYQNFAFISFAIKYKTEGARNLRSDWFYPYKAKDKIYTGNDNWVVGSDKVTGKQFVLQNSKLFDWLTLNYKELLKNIRNGDSHYKTLIIEDSVFLLDGINSEEITDSVEFLCEYLFACHKIMYELYSHLLISHRFWILPSVLLTFSHDFKYKKRDVVYNLLQSIFDKIQKRKIEKNAETSIPNPDDDLRESFLFFGVLMHTAIIVVWDILEENKELINNLLLPISMQISIAQMRDMQKEAVVEILNIFRLSSAKIEQFIAKNEVVFYEELKIQDYENIDLLNEIDSYMNSLKKALKTNDKSSLMLFTILPAAMSLVIPLGKLHNKFKEIFIPLTKGIT</sequence>
<proteinExistence type="predicted"/>
<protein>
    <submittedName>
        <fullName evidence="1">Uncharacterized protein</fullName>
    </submittedName>
</protein>
<name>F4L3C3_HALH1</name>
<dbReference type="KEGG" id="hhy:Halhy_3907"/>
<dbReference type="AlphaFoldDB" id="F4L3C3"/>
<keyword evidence="2" id="KW-1185">Reference proteome</keyword>
<dbReference type="EMBL" id="CP002691">
    <property type="protein sequence ID" value="AEE51757.1"/>
    <property type="molecule type" value="Genomic_DNA"/>
</dbReference>